<dbReference type="RefSeq" id="XP_022839500.1">
    <property type="nucleotide sequence ID" value="XM_022983877.1"/>
</dbReference>
<keyword evidence="4 5" id="KW-0472">Membrane</keyword>
<keyword evidence="2 5" id="KW-0812">Transmembrane</keyword>
<dbReference type="InParanoid" id="A0A090M3N3"/>
<keyword evidence="7" id="KW-1185">Reference proteome</keyword>
<proteinExistence type="predicted"/>
<sequence>MASRAIAIALSPRCGVTCGSLSALGVVVCGVVARLFAREYPHLGNEWRGEGMTHAKASSACAGAAAAYGVFLGLSLMNLWMNKARGRT</sequence>
<accession>A0A090M3N3</accession>
<feature type="transmembrane region" description="Helical" evidence="5">
    <location>
        <begin position="57"/>
        <end position="80"/>
    </location>
</feature>
<comment type="caution">
    <text evidence="6">The sequence shown here is derived from an EMBL/GenBank/DDBJ whole genome shotgun (WGS) entry which is preliminary data.</text>
</comment>
<evidence type="ECO:0000313" key="7">
    <source>
        <dbReference type="Proteomes" id="UP000009170"/>
    </source>
</evidence>
<evidence type="ECO:0000256" key="4">
    <source>
        <dbReference type="ARBA" id="ARBA00023136"/>
    </source>
</evidence>
<dbReference type="OrthoDB" id="10426402at2759"/>
<evidence type="ECO:0000313" key="6">
    <source>
        <dbReference type="EMBL" id="CEF98840.1"/>
    </source>
</evidence>
<name>A0A090M3N3_OSTTA</name>
<evidence type="ECO:0000256" key="3">
    <source>
        <dbReference type="ARBA" id="ARBA00022989"/>
    </source>
</evidence>
<dbReference type="Proteomes" id="UP000009170">
    <property type="component" value="Unassembled WGS sequence"/>
</dbReference>
<comment type="subcellular location">
    <subcellularLocation>
        <location evidence="1">Membrane</location>
    </subcellularLocation>
</comment>
<dbReference type="Pfam" id="PF23489">
    <property type="entry name" value="V-ATPase_su_f"/>
    <property type="match status" value="1"/>
</dbReference>
<organism evidence="6 7">
    <name type="scientific">Ostreococcus tauri</name>
    <name type="common">Marine green alga</name>
    <dbReference type="NCBI Taxonomy" id="70448"/>
    <lineage>
        <taxon>Eukaryota</taxon>
        <taxon>Viridiplantae</taxon>
        <taxon>Chlorophyta</taxon>
        <taxon>Mamiellophyceae</taxon>
        <taxon>Mamiellales</taxon>
        <taxon>Bathycoccaceae</taxon>
        <taxon>Ostreococcus</taxon>
    </lineage>
</organism>
<dbReference type="KEGG" id="ota:OT_ostta07g03930"/>
<reference evidence="6 7" key="2">
    <citation type="journal article" date="2014" name="BMC Genomics">
        <title>An improved genome of the model marine alga Ostreococcus tauri unfolds by assessing Illumina de novo assemblies.</title>
        <authorList>
            <person name="Blanc-Mathieu R."/>
            <person name="Verhelst B."/>
            <person name="Derelle E."/>
            <person name="Rombauts S."/>
            <person name="Bouget F.Y."/>
            <person name="Carre I."/>
            <person name="Chateau A."/>
            <person name="Eyre-Walker A."/>
            <person name="Grimsley N."/>
            <person name="Moreau H."/>
            <person name="Piegu B."/>
            <person name="Rivals E."/>
            <person name="Schackwitz W."/>
            <person name="Van de Peer Y."/>
            <person name="Piganeau G."/>
        </authorList>
    </citation>
    <scope>NUCLEOTIDE SEQUENCE [LARGE SCALE GENOMIC DNA]</scope>
    <source>
        <strain evidence="7">OTTH 0595 / CCAP 157/2 / RCC745</strain>
    </source>
</reference>
<protein>
    <submittedName>
        <fullName evidence="6">Unnamed product</fullName>
    </submittedName>
</protein>
<dbReference type="InterPro" id="IPR056552">
    <property type="entry name" value="Ribonucl_Kappa"/>
</dbReference>
<feature type="transmembrane region" description="Helical" evidence="5">
    <location>
        <begin position="12"/>
        <end position="37"/>
    </location>
</feature>
<evidence type="ECO:0000256" key="1">
    <source>
        <dbReference type="ARBA" id="ARBA00004370"/>
    </source>
</evidence>
<keyword evidence="3 5" id="KW-1133">Transmembrane helix</keyword>
<dbReference type="GeneID" id="34946012"/>
<evidence type="ECO:0000256" key="5">
    <source>
        <dbReference type="SAM" id="Phobius"/>
    </source>
</evidence>
<evidence type="ECO:0000256" key="2">
    <source>
        <dbReference type="ARBA" id="ARBA00022692"/>
    </source>
</evidence>
<dbReference type="GO" id="GO:0016020">
    <property type="term" value="C:membrane"/>
    <property type="evidence" value="ECO:0007669"/>
    <property type="project" value="UniProtKB-SubCell"/>
</dbReference>
<dbReference type="EMBL" id="CAID01000007">
    <property type="protein sequence ID" value="CEF98840.1"/>
    <property type="molecule type" value="Genomic_DNA"/>
</dbReference>
<dbReference type="AlphaFoldDB" id="A0A090M3N3"/>
<reference evidence="7" key="1">
    <citation type="journal article" date="2006" name="Proc. Natl. Acad. Sci. U.S.A.">
        <title>Genome analysis of the smallest free-living eukaryote Ostreococcus tauri unveils many unique features.</title>
        <authorList>
            <person name="Derelle E."/>
            <person name="Ferraz C."/>
            <person name="Rombauts S."/>
            <person name="Rouze P."/>
            <person name="Worden A.Z."/>
            <person name="Robbens S."/>
            <person name="Partensky F."/>
            <person name="Degroeve S."/>
            <person name="Echeynie S."/>
            <person name="Cooke R."/>
            <person name="Saeys Y."/>
            <person name="Wuyts J."/>
            <person name="Jabbari K."/>
            <person name="Bowler C."/>
            <person name="Panaud O."/>
            <person name="Piegu B."/>
            <person name="Ball S.G."/>
            <person name="Ral J.-P."/>
            <person name="Bouget F.-Y."/>
            <person name="Piganeau G."/>
            <person name="De Baets B."/>
            <person name="Picard A."/>
            <person name="Delseny M."/>
            <person name="Demaille J."/>
            <person name="Van de Peer Y."/>
            <person name="Moreau H."/>
        </authorList>
    </citation>
    <scope>NUCLEOTIDE SEQUENCE [LARGE SCALE GENOMIC DNA]</scope>
    <source>
        <strain evidence="7">OTTH 0595 / CCAP 157/2 / RCC745</strain>
    </source>
</reference>
<gene>
    <name evidence="6" type="ORF">OT_ostta07g03930</name>
</gene>